<accession>A0A0F9V184</accession>
<evidence type="ECO:0000313" key="1">
    <source>
        <dbReference type="EMBL" id="KKN98990.1"/>
    </source>
</evidence>
<dbReference type="EMBL" id="LAZR01000049">
    <property type="protein sequence ID" value="KKN98990.1"/>
    <property type="molecule type" value="Genomic_DNA"/>
</dbReference>
<protein>
    <submittedName>
        <fullName evidence="1">Uncharacterized protein</fullName>
    </submittedName>
</protein>
<name>A0A0F9V184_9ZZZZ</name>
<proteinExistence type="predicted"/>
<reference evidence="1" key="1">
    <citation type="journal article" date="2015" name="Nature">
        <title>Complex archaea that bridge the gap between prokaryotes and eukaryotes.</title>
        <authorList>
            <person name="Spang A."/>
            <person name="Saw J.H."/>
            <person name="Jorgensen S.L."/>
            <person name="Zaremba-Niedzwiedzka K."/>
            <person name="Martijn J."/>
            <person name="Lind A.E."/>
            <person name="van Eijk R."/>
            <person name="Schleper C."/>
            <person name="Guy L."/>
            <person name="Ettema T.J."/>
        </authorList>
    </citation>
    <scope>NUCLEOTIDE SEQUENCE</scope>
</reference>
<sequence>MSLATWKKEFYRTPADKVSKRYALRHSLKKWLGLKPANLKKHDVVLYDGNVMNKSDVTDDEDDCDRDIAYLRIDDSTCALCKTHDPRRSGDCGKCPLTEIDAECLDPESPFDQFMWSWDVKPMIKALQKAVDKRKRK</sequence>
<gene>
    <name evidence="1" type="ORF">LCGC14_0142350</name>
</gene>
<dbReference type="AlphaFoldDB" id="A0A0F9V184"/>
<organism evidence="1">
    <name type="scientific">marine sediment metagenome</name>
    <dbReference type="NCBI Taxonomy" id="412755"/>
    <lineage>
        <taxon>unclassified sequences</taxon>
        <taxon>metagenomes</taxon>
        <taxon>ecological metagenomes</taxon>
    </lineage>
</organism>
<comment type="caution">
    <text evidence="1">The sequence shown here is derived from an EMBL/GenBank/DDBJ whole genome shotgun (WGS) entry which is preliminary data.</text>
</comment>